<name>A0AA88XIE5_PINIB</name>
<protein>
    <recommendedName>
        <fullName evidence="2">Mutator-like transposase domain-containing protein</fullName>
    </recommendedName>
</protein>
<keyword evidence="4" id="KW-1185">Reference proteome</keyword>
<evidence type="ECO:0000256" key="1">
    <source>
        <dbReference type="SAM" id="MobiDB-lite"/>
    </source>
</evidence>
<feature type="compositionally biased region" description="Polar residues" evidence="1">
    <location>
        <begin position="34"/>
        <end position="43"/>
    </location>
</feature>
<dbReference type="Proteomes" id="UP001186944">
    <property type="component" value="Unassembled WGS sequence"/>
</dbReference>
<proteinExistence type="predicted"/>
<sequence>MAGKKKVYYKKKKHSGQFQRGHAYYPPKQEHISEASSDTSKTSEYNDEQKIEGKENEIKEKKILLTKGSQNIYTTLTQFMEGGRPKTIISMGVRSSQVIQSTSPDIQSTSTSNPEDGSLSAPEQTWSKIVPMEESSTKIVRPSCTDLFAVKSPRNSVICQSKLRPKKEENPTENLAIKDFNFEEEENGIIQLSKMTILFQNFSQHYLCKSMCKKPNPKVVCAGRKGLALSCKCVCTNCKFQTPVVQMYQECRIGSRGPASNTINEGLLIAAVKSKVGPSDLSCILSCINVKPPSSALMHRKFTRTCDIMTQINENSMLQNQQYVKSYCEASGLHHGVAVETDTSFNNRIQAGYEAGTSSVTPMIEQTTGLALPLAVTVYNKICSQPNCTHTTEHNCKKNYPSNESMSSSEKKAFIQNFENIQKNNIINVTSVTSDASAQLGKVITEHNERSGSRSKVDHQLCLVHRMRTLQKNIKKVRLASVPVRACDRDSYMQRLAYCIRIRARMEIGKSYASFPTNQFVVRSSYALRNIVSCFCGNHTMCSQRSLVCRAHLKSYSTAHLPLGQHLTLTDDDKRQLCVEIGKTLCPQVLMKLRTLSTTNKSETLHRRVFTYAPKNTVWLRNFTALCHSALHSSSHGTGSSAIILSRHLNMNMSAQSHFRKYMNKRDARTMYDNRRTSNHEIKHRRYINRKRRCGKHMQILPQAV</sequence>
<feature type="region of interest" description="Disordered" evidence="1">
    <location>
        <begin position="99"/>
        <end position="122"/>
    </location>
</feature>
<evidence type="ECO:0000313" key="4">
    <source>
        <dbReference type="Proteomes" id="UP001186944"/>
    </source>
</evidence>
<gene>
    <name evidence="3" type="ORF">FSP39_010559</name>
</gene>
<comment type="caution">
    <text evidence="3">The sequence shown here is derived from an EMBL/GenBank/DDBJ whole genome shotgun (WGS) entry which is preliminary data.</text>
</comment>
<organism evidence="3 4">
    <name type="scientific">Pinctada imbricata</name>
    <name type="common">Atlantic pearl-oyster</name>
    <name type="synonym">Pinctada martensii</name>
    <dbReference type="NCBI Taxonomy" id="66713"/>
    <lineage>
        <taxon>Eukaryota</taxon>
        <taxon>Metazoa</taxon>
        <taxon>Spiralia</taxon>
        <taxon>Lophotrochozoa</taxon>
        <taxon>Mollusca</taxon>
        <taxon>Bivalvia</taxon>
        <taxon>Autobranchia</taxon>
        <taxon>Pteriomorphia</taxon>
        <taxon>Pterioida</taxon>
        <taxon>Pterioidea</taxon>
        <taxon>Pteriidae</taxon>
        <taxon>Pinctada</taxon>
    </lineage>
</organism>
<feature type="compositionally biased region" description="Basic residues" evidence="1">
    <location>
        <begin position="1"/>
        <end position="15"/>
    </location>
</feature>
<dbReference type="EMBL" id="VSWD01000012">
    <property type="protein sequence ID" value="KAK3085916.1"/>
    <property type="molecule type" value="Genomic_DNA"/>
</dbReference>
<dbReference type="Pfam" id="PF20700">
    <property type="entry name" value="Mutator"/>
    <property type="match status" value="1"/>
</dbReference>
<evidence type="ECO:0000313" key="3">
    <source>
        <dbReference type="EMBL" id="KAK3085916.1"/>
    </source>
</evidence>
<dbReference type="AlphaFoldDB" id="A0AA88XIE5"/>
<reference evidence="3" key="1">
    <citation type="submission" date="2019-08" db="EMBL/GenBank/DDBJ databases">
        <title>The improved chromosome-level genome for the pearl oyster Pinctada fucata martensii using PacBio sequencing and Hi-C.</title>
        <authorList>
            <person name="Zheng Z."/>
        </authorList>
    </citation>
    <scope>NUCLEOTIDE SEQUENCE</scope>
    <source>
        <strain evidence="3">ZZ-2019</strain>
        <tissue evidence="3">Adductor muscle</tissue>
    </source>
</reference>
<feature type="region of interest" description="Disordered" evidence="1">
    <location>
        <begin position="1"/>
        <end position="52"/>
    </location>
</feature>
<accession>A0AA88XIE5</accession>
<feature type="domain" description="Mutator-like transposase" evidence="2">
    <location>
        <begin position="188"/>
        <end position="549"/>
    </location>
</feature>
<dbReference type="InterPro" id="IPR049012">
    <property type="entry name" value="Mutator_transp_dom"/>
</dbReference>
<evidence type="ECO:0000259" key="2">
    <source>
        <dbReference type="Pfam" id="PF20700"/>
    </source>
</evidence>